<gene>
    <name evidence="2" type="ORF">AFUS01_LOCUS1374</name>
</gene>
<evidence type="ECO:0000313" key="2">
    <source>
        <dbReference type="EMBL" id="CAG7661217.1"/>
    </source>
</evidence>
<feature type="non-terminal residue" evidence="2">
    <location>
        <position position="1"/>
    </location>
</feature>
<dbReference type="EMBL" id="CAJVCH010007610">
    <property type="protein sequence ID" value="CAG7661217.1"/>
    <property type="molecule type" value="Genomic_DNA"/>
</dbReference>
<accession>A0A8J2J3J2</accession>
<dbReference type="GO" id="GO:0017171">
    <property type="term" value="F:serine hydrolase activity"/>
    <property type="evidence" value="ECO:0007669"/>
    <property type="project" value="TreeGrafter"/>
</dbReference>
<dbReference type="Pfam" id="PF05705">
    <property type="entry name" value="DUF829"/>
    <property type="match status" value="1"/>
</dbReference>
<organism evidence="2 3">
    <name type="scientific">Allacma fusca</name>
    <dbReference type="NCBI Taxonomy" id="39272"/>
    <lineage>
        <taxon>Eukaryota</taxon>
        <taxon>Metazoa</taxon>
        <taxon>Ecdysozoa</taxon>
        <taxon>Arthropoda</taxon>
        <taxon>Hexapoda</taxon>
        <taxon>Collembola</taxon>
        <taxon>Symphypleona</taxon>
        <taxon>Sminthuridae</taxon>
        <taxon>Allacma</taxon>
    </lineage>
</organism>
<dbReference type="PANTHER" id="PTHR20908">
    <property type="entry name" value="LD15586P"/>
    <property type="match status" value="1"/>
</dbReference>
<dbReference type="Proteomes" id="UP000708208">
    <property type="component" value="Unassembled WGS sequence"/>
</dbReference>
<keyword evidence="3" id="KW-1185">Reference proteome</keyword>
<proteinExistence type="predicted"/>
<dbReference type="InterPro" id="IPR008547">
    <property type="entry name" value="DUF829_TMEM53"/>
</dbReference>
<name>A0A8J2J3J2_9HEXA</name>
<dbReference type="PROSITE" id="PS51900">
    <property type="entry name" value="CB"/>
    <property type="match status" value="1"/>
</dbReference>
<protein>
    <recommendedName>
        <fullName evidence="1">Core-binding (CB) domain-containing protein</fullName>
    </recommendedName>
</protein>
<dbReference type="InterPro" id="IPR044068">
    <property type="entry name" value="CB"/>
</dbReference>
<sequence length="278" mass="32186">MLNRSDGVPELRTFQNLPMWQALLIKIAILIWKIIFKLGKFHEPMVEHEGEDFPKKGLEKSMGRTLFLEKNSDGIQSDRLVLMLGWLQGSRKHLKKYAEYYLDHRFDALIVPLPWYDPLWPELGAKMSTKNIAEFLAGNVQYENILVHAFSGGAYTWGEVRITMKQNQSKFASVEKRIVGQIFDSITPMDMDIVTVRFPKALLPHNPTLQLVLEKYLRFHLTALSDHTTRHYNQSFQDLQDIKSIKTPILVFASRDDHISSSKNVQDYISHWLESGIS</sequence>
<dbReference type="PANTHER" id="PTHR20908:SF1">
    <property type="entry name" value="LD15586P"/>
    <property type="match status" value="1"/>
</dbReference>
<dbReference type="OrthoDB" id="77878at2759"/>
<comment type="caution">
    <text evidence="2">The sequence shown here is derived from an EMBL/GenBank/DDBJ whole genome shotgun (WGS) entry which is preliminary data.</text>
</comment>
<dbReference type="AlphaFoldDB" id="A0A8J2J3J2"/>
<evidence type="ECO:0000313" key="3">
    <source>
        <dbReference type="Proteomes" id="UP000708208"/>
    </source>
</evidence>
<reference evidence="2" key="1">
    <citation type="submission" date="2021-06" db="EMBL/GenBank/DDBJ databases">
        <authorList>
            <person name="Hodson N. C."/>
            <person name="Mongue J. A."/>
            <person name="Jaron S. K."/>
        </authorList>
    </citation>
    <scope>NUCLEOTIDE SEQUENCE</scope>
</reference>
<feature type="domain" description="Core-binding (CB)" evidence="1">
    <location>
        <begin position="207"/>
        <end position="278"/>
    </location>
</feature>
<evidence type="ECO:0000259" key="1">
    <source>
        <dbReference type="PROSITE" id="PS51900"/>
    </source>
</evidence>